<accession>A0A3A8G8Q1</accession>
<evidence type="ECO:0000313" key="2">
    <source>
        <dbReference type="Proteomes" id="UP000281084"/>
    </source>
</evidence>
<reference evidence="1 2" key="1">
    <citation type="submission" date="2018-09" db="EMBL/GenBank/DDBJ databases">
        <title>The draft genome of Acinetobacter spp. strains.</title>
        <authorList>
            <person name="Qin J."/>
            <person name="Feng Y."/>
            <person name="Zong Z."/>
        </authorList>
    </citation>
    <scope>NUCLEOTIDE SEQUENCE [LARGE SCALE GENOMIC DNA]</scope>
    <source>
        <strain evidence="1 2">WCHAc060002</strain>
    </source>
</reference>
<dbReference type="InterPro" id="IPR021352">
    <property type="entry name" value="DUF2971"/>
</dbReference>
<dbReference type="EMBL" id="RAXZ01000002">
    <property type="protein sequence ID" value="RKG55255.1"/>
    <property type="molecule type" value="Genomic_DNA"/>
</dbReference>
<protein>
    <submittedName>
        <fullName evidence="1">DUF2971 domain-containing protein</fullName>
    </submittedName>
</protein>
<evidence type="ECO:0000313" key="1">
    <source>
        <dbReference type="EMBL" id="RKG55255.1"/>
    </source>
</evidence>
<sequence>MPSCDDYYYFYKYVSLEKGLGALGIINDCTLGYNNPVNFNDPYDCMHAIDLDFTTFNKEKFEIIADGKIKATNWIKKKNQIQADLKKQICKDLTKDIRKHVAVTCFSTDPLNILMWSHYADNHKGFLVEFKFPKEYFHASFLHLKNFPLPVRYTDEFPSIKLEWDFVKSRHNSSIWVNFSNKMLLTKAKCWGYENEFRMITDINKHEGNSLILKAFNPELISSLIIGSKISKDHQNAINLSVGNFNKKHGVNIKVYNSELMESKFALTVPKHPRLDMK</sequence>
<organism evidence="1 2">
    <name type="scientific">Acinetobacter cumulans</name>
    <dbReference type="NCBI Taxonomy" id="2136182"/>
    <lineage>
        <taxon>Bacteria</taxon>
        <taxon>Pseudomonadati</taxon>
        <taxon>Pseudomonadota</taxon>
        <taxon>Gammaproteobacteria</taxon>
        <taxon>Moraxellales</taxon>
        <taxon>Moraxellaceae</taxon>
        <taxon>Acinetobacter</taxon>
    </lineage>
</organism>
<dbReference type="Pfam" id="PF11185">
    <property type="entry name" value="DUF2971"/>
    <property type="match status" value="1"/>
</dbReference>
<gene>
    <name evidence="1" type="ORF">D7V64_02785</name>
</gene>
<proteinExistence type="predicted"/>
<name>A0A3A8G8Q1_9GAMM</name>
<dbReference type="AlphaFoldDB" id="A0A3A8G8Q1"/>
<comment type="caution">
    <text evidence="1">The sequence shown here is derived from an EMBL/GenBank/DDBJ whole genome shotgun (WGS) entry which is preliminary data.</text>
</comment>
<dbReference type="Proteomes" id="UP000281084">
    <property type="component" value="Unassembled WGS sequence"/>
</dbReference>